<organism evidence="6 7">
    <name type="scientific">Protopolystoma xenopodis</name>
    <dbReference type="NCBI Taxonomy" id="117903"/>
    <lineage>
        <taxon>Eukaryota</taxon>
        <taxon>Metazoa</taxon>
        <taxon>Spiralia</taxon>
        <taxon>Lophotrochozoa</taxon>
        <taxon>Platyhelminthes</taxon>
        <taxon>Monogenea</taxon>
        <taxon>Polyopisthocotylea</taxon>
        <taxon>Polystomatidea</taxon>
        <taxon>Polystomatidae</taxon>
        <taxon>Protopolystoma</taxon>
    </lineage>
</organism>
<dbReference type="InterPro" id="IPR011009">
    <property type="entry name" value="Kinase-like_dom_sf"/>
</dbReference>
<feature type="domain" description="Protein kinase" evidence="5">
    <location>
        <begin position="5"/>
        <end position="125"/>
    </location>
</feature>
<dbReference type="PROSITE" id="PS50011">
    <property type="entry name" value="PROTEIN_KINASE_DOM"/>
    <property type="match status" value="1"/>
</dbReference>
<keyword evidence="4" id="KW-0067">ATP-binding</keyword>
<evidence type="ECO:0000259" key="5">
    <source>
        <dbReference type="PROSITE" id="PS50011"/>
    </source>
</evidence>
<evidence type="ECO:0000313" key="6">
    <source>
        <dbReference type="EMBL" id="VEL12178.1"/>
    </source>
</evidence>
<evidence type="ECO:0000256" key="4">
    <source>
        <dbReference type="ARBA" id="ARBA00022840"/>
    </source>
</evidence>
<evidence type="ECO:0000256" key="3">
    <source>
        <dbReference type="ARBA" id="ARBA00022741"/>
    </source>
</evidence>
<name>A0A448WHS6_9PLAT</name>
<gene>
    <name evidence="6" type="ORF">PXEA_LOCUS5618</name>
</gene>
<evidence type="ECO:0000313" key="7">
    <source>
        <dbReference type="Proteomes" id="UP000784294"/>
    </source>
</evidence>
<comment type="caution">
    <text evidence="6">The sequence shown here is derived from an EMBL/GenBank/DDBJ whole genome shotgun (WGS) entry which is preliminary data.</text>
</comment>
<dbReference type="GO" id="GO:0004674">
    <property type="term" value="F:protein serine/threonine kinase activity"/>
    <property type="evidence" value="ECO:0007669"/>
    <property type="project" value="UniProtKB-EC"/>
</dbReference>
<dbReference type="SMART" id="SM00220">
    <property type="entry name" value="S_TKc"/>
    <property type="match status" value="1"/>
</dbReference>
<evidence type="ECO:0000256" key="1">
    <source>
        <dbReference type="ARBA" id="ARBA00008874"/>
    </source>
</evidence>
<proteinExistence type="inferred from homology"/>
<dbReference type="PANTHER" id="PTHR45832:SF22">
    <property type="entry name" value="SERINE_THREONINE-PROTEIN KINASE SAMKA-RELATED"/>
    <property type="match status" value="1"/>
</dbReference>
<keyword evidence="7" id="KW-1185">Reference proteome</keyword>
<dbReference type="InterPro" id="IPR051931">
    <property type="entry name" value="PAK3-like"/>
</dbReference>
<dbReference type="AlphaFoldDB" id="A0A448WHS6"/>
<dbReference type="InterPro" id="IPR000719">
    <property type="entry name" value="Prot_kinase_dom"/>
</dbReference>
<keyword evidence="3" id="KW-0547">Nucleotide-binding</keyword>
<comment type="similarity">
    <text evidence="1">Belongs to the protein kinase superfamily. STE Ser/Thr protein kinase family. STE20 subfamily.</text>
</comment>
<accession>A0A448WHS6</accession>
<dbReference type="GO" id="GO:0005524">
    <property type="term" value="F:ATP binding"/>
    <property type="evidence" value="ECO:0007669"/>
    <property type="project" value="UniProtKB-KW"/>
</dbReference>
<dbReference type="EMBL" id="CAAALY010014007">
    <property type="protein sequence ID" value="VEL12178.1"/>
    <property type="molecule type" value="Genomic_DNA"/>
</dbReference>
<dbReference type="SUPFAM" id="SSF56112">
    <property type="entry name" value="Protein kinase-like (PK-like)"/>
    <property type="match status" value="1"/>
</dbReference>
<dbReference type="EC" id="2.7.11.1" evidence="2"/>
<dbReference type="Gene3D" id="1.10.510.10">
    <property type="entry name" value="Transferase(Phosphotransferase) domain 1"/>
    <property type="match status" value="1"/>
</dbReference>
<protein>
    <recommendedName>
        <fullName evidence="2">non-specific serine/threonine protein kinase</fullName>
        <ecNumber evidence="2">2.7.11.1</ecNumber>
    </recommendedName>
</protein>
<dbReference type="PANTHER" id="PTHR45832">
    <property type="entry name" value="SERINE/THREONINE-PROTEIN KINASE SAMKA-RELATED-RELATED"/>
    <property type="match status" value="1"/>
</dbReference>
<evidence type="ECO:0000256" key="2">
    <source>
        <dbReference type="ARBA" id="ARBA00012513"/>
    </source>
</evidence>
<dbReference type="OrthoDB" id="6281850at2759"/>
<dbReference type="Proteomes" id="UP000784294">
    <property type="component" value="Unassembled WGS sequence"/>
</dbReference>
<reference evidence="6" key="1">
    <citation type="submission" date="2018-11" db="EMBL/GenBank/DDBJ databases">
        <authorList>
            <consortium name="Pathogen Informatics"/>
        </authorList>
    </citation>
    <scope>NUCLEOTIDE SEQUENCE</scope>
</reference>
<dbReference type="Pfam" id="PF00069">
    <property type="entry name" value="Pkinase"/>
    <property type="match status" value="1"/>
</dbReference>
<sequence length="125" mass="14310">MERFLSLFFHNDLCASGTVRLAQSKETQALVAIKVMHLDKQPNRDLIISEIEVMQHTRHENIVNYIESFLLRGDNELWVVMEFLDGGPLTDVVTETVMDGPLIAAVIREVLLALSFLHEKNIIHR</sequence>